<feature type="active site" evidence="10 12">
    <location>
        <position position="534"/>
    </location>
</feature>
<keyword evidence="8 10" id="KW-0120">Carbon dioxide fixation</keyword>
<dbReference type="OrthoDB" id="9768133at2"/>
<dbReference type="EC" id="4.1.1.31" evidence="4 10"/>
<dbReference type="GO" id="GO:0005829">
    <property type="term" value="C:cytosol"/>
    <property type="evidence" value="ECO:0007669"/>
    <property type="project" value="TreeGrafter"/>
</dbReference>
<accession>A0A511RJ12</accession>
<comment type="function">
    <text evidence="2 10">Forms oxaloacetate, a four-carbon dicarboxylic acid source for the tricarboxylic acid cycle.</text>
</comment>
<dbReference type="InterPro" id="IPR022805">
    <property type="entry name" value="PEP_COase_bac/pln-type"/>
</dbReference>
<dbReference type="GO" id="GO:0006107">
    <property type="term" value="P:oxaloacetate metabolic process"/>
    <property type="evidence" value="ECO:0007669"/>
    <property type="project" value="UniProtKB-UniRule"/>
</dbReference>
<evidence type="ECO:0000256" key="3">
    <source>
        <dbReference type="ARBA" id="ARBA00008346"/>
    </source>
</evidence>
<keyword evidence="13" id="KW-0670">Pyruvate</keyword>
<dbReference type="HAMAP" id="MF_00595">
    <property type="entry name" value="PEPcase_type1"/>
    <property type="match status" value="1"/>
</dbReference>
<keyword evidence="6 10" id="KW-0460">Magnesium</keyword>
<keyword evidence="7 10" id="KW-0456">Lyase</keyword>
<evidence type="ECO:0000256" key="4">
    <source>
        <dbReference type="ARBA" id="ARBA00012305"/>
    </source>
</evidence>
<dbReference type="GO" id="GO:0006099">
    <property type="term" value="P:tricarboxylic acid cycle"/>
    <property type="evidence" value="ECO:0007669"/>
    <property type="project" value="InterPro"/>
</dbReference>
<dbReference type="InterPro" id="IPR033129">
    <property type="entry name" value="PEPCASE_His_AS"/>
</dbReference>
<organism evidence="13 14">
    <name type="scientific">Oceanithermus desulfurans NBRC 100063</name>
    <dbReference type="NCBI Taxonomy" id="1227550"/>
    <lineage>
        <taxon>Bacteria</taxon>
        <taxon>Thermotogati</taxon>
        <taxon>Deinococcota</taxon>
        <taxon>Deinococci</taxon>
        <taxon>Thermales</taxon>
        <taxon>Thermaceae</taxon>
        <taxon>Oceanithermus</taxon>
    </lineage>
</organism>
<dbReference type="Pfam" id="PF00311">
    <property type="entry name" value="PEPcase"/>
    <property type="match status" value="1"/>
</dbReference>
<evidence type="ECO:0000256" key="9">
    <source>
        <dbReference type="ARBA" id="ARBA00048995"/>
    </source>
</evidence>
<comment type="similarity">
    <text evidence="3 10">Belongs to the PEPCase type 1 family.</text>
</comment>
<comment type="cofactor">
    <cofactor evidence="1 10">
        <name>Mg(2+)</name>
        <dbReference type="ChEBI" id="CHEBI:18420"/>
    </cofactor>
</comment>
<evidence type="ECO:0000313" key="14">
    <source>
        <dbReference type="Proteomes" id="UP000321827"/>
    </source>
</evidence>
<protein>
    <recommendedName>
        <fullName evidence="5 10">Phosphoenolpyruvate carboxylase</fullName>
        <shortName evidence="10">PEPC</shortName>
        <shortName evidence="10">PEPCase</shortName>
        <ecNumber evidence="4 10">4.1.1.31</ecNumber>
    </recommendedName>
</protein>
<dbReference type="PROSITE" id="PS00781">
    <property type="entry name" value="PEPCASE_1"/>
    <property type="match status" value="1"/>
</dbReference>
<reference evidence="13 14" key="1">
    <citation type="submission" date="2019-07" db="EMBL/GenBank/DDBJ databases">
        <title>Whole genome shotgun sequence of Oceanithermus desulfurans NBRC 100063.</title>
        <authorList>
            <person name="Hosoyama A."/>
            <person name="Uohara A."/>
            <person name="Ohji S."/>
            <person name="Ichikawa N."/>
        </authorList>
    </citation>
    <scope>NUCLEOTIDE SEQUENCE [LARGE SCALE GENOMIC DNA]</scope>
    <source>
        <strain evidence="13 14">NBRC 100063</strain>
    </source>
</reference>
<evidence type="ECO:0000256" key="6">
    <source>
        <dbReference type="ARBA" id="ARBA00022842"/>
    </source>
</evidence>
<dbReference type="PANTHER" id="PTHR30523">
    <property type="entry name" value="PHOSPHOENOLPYRUVATE CARBOXYLASE"/>
    <property type="match status" value="1"/>
</dbReference>
<dbReference type="GO" id="GO:0000287">
    <property type="term" value="F:magnesium ion binding"/>
    <property type="evidence" value="ECO:0007669"/>
    <property type="project" value="UniProtKB-UniRule"/>
</dbReference>
<dbReference type="AlphaFoldDB" id="A0A511RJ12"/>
<dbReference type="GO" id="GO:0015977">
    <property type="term" value="P:carbon fixation"/>
    <property type="evidence" value="ECO:0007669"/>
    <property type="project" value="UniProtKB-UniRule"/>
</dbReference>
<comment type="caution">
    <text evidence="13">The sequence shown here is derived from an EMBL/GenBank/DDBJ whole genome shotgun (WGS) entry which is preliminary data.</text>
</comment>
<name>A0A511RJ12_9DEIN</name>
<evidence type="ECO:0000256" key="1">
    <source>
        <dbReference type="ARBA" id="ARBA00001946"/>
    </source>
</evidence>
<dbReference type="Gene3D" id="1.20.1440.90">
    <property type="entry name" value="Phosphoenolpyruvate/pyruvate domain"/>
    <property type="match status" value="1"/>
</dbReference>
<evidence type="ECO:0000256" key="2">
    <source>
        <dbReference type="ARBA" id="ARBA00003670"/>
    </source>
</evidence>
<evidence type="ECO:0000256" key="8">
    <source>
        <dbReference type="ARBA" id="ARBA00023300"/>
    </source>
</evidence>
<dbReference type="InterPro" id="IPR018129">
    <property type="entry name" value="PEP_COase_Lys_AS"/>
</dbReference>
<proteinExistence type="inferred from homology"/>
<evidence type="ECO:0000256" key="11">
    <source>
        <dbReference type="PROSITE-ProRule" id="PRU10111"/>
    </source>
</evidence>
<dbReference type="PANTHER" id="PTHR30523:SF6">
    <property type="entry name" value="PHOSPHOENOLPYRUVATE CARBOXYLASE"/>
    <property type="match status" value="1"/>
</dbReference>
<dbReference type="SUPFAM" id="SSF51621">
    <property type="entry name" value="Phosphoenolpyruvate/pyruvate domain"/>
    <property type="match status" value="1"/>
</dbReference>
<evidence type="ECO:0000256" key="7">
    <source>
        <dbReference type="ARBA" id="ARBA00023239"/>
    </source>
</evidence>
<dbReference type="InterPro" id="IPR015813">
    <property type="entry name" value="Pyrv/PenolPyrv_kinase-like_dom"/>
</dbReference>
<dbReference type="InterPro" id="IPR021135">
    <property type="entry name" value="PEP_COase"/>
</dbReference>
<dbReference type="RefSeq" id="WP_147146635.1">
    <property type="nucleotide sequence ID" value="NZ_BJXN01000006.1"/>
</dbReference>
<feature type="active site" evidence="10 11">
    <location>
        <position position="134"/>
    </location>
</feature>
<gene>
    <name evidence="10 13" type="primary">ppc</name>
    <name evidence="13" type="ORF">ODE01S_10680</name>
</gene>
<dbReference type="EMBL" id="BJXN01000006">
    <property type="protein sequence ID" value="GEM89634.1"/>
    <property type="molecule type" value="Genomic_DNA"/>
</dbReference>
<comment type="subunit">
    <text evidence="10">Homotetramer.</text>
</comment>
<dbReference type="GO" id="GO:0008964">
    <property type="term" value="F:phosphoenolpyruvate carboxylase activity"/>
    <property type="evidence" value="ECO:0007669"/>
    <property type="project" value="UniProtKB-UniRule"/>
</dbReference>
<evidence type="ECO:0000256" key="5">
    <source>
        <dbReference type="ARBA" id="ARBA00022419"/>
    </source>
</evidence>
<evidence type="ECO:0000256" key="10">
    <source>
        <dbReference type="HAMAP-Rule" id="MF_00595"/>
    </source>
</evidence>
<evidence type="ECO:0000313" key="13">
    <source>
        <dbReference type="EMBL" id="GEM89634.1"/>
    </source>
</evidence>
<dbReference type="Proteomes" id="UP000321827">
    <property type="component" value="Unassembled WGS sequence"/>
</dbReference>
<comment type="catalytic activity">
    <reaction evidence="9 10">
        <text>oxaloacetate + phosphate = phosphoenolpyruvate + hydrogencarbonate</text>
        <dbReference type="Rhea" id="RHEA:28370"/>
        <dbReference type="ChEBI" id="CHEBI:16452"/>
        <dbReference type="ChEBI" id="CHEBI:17544"/>
        <dbReference type="ChEBI" id="CHEBI:43474"/>
        <dbReference type="ChEBI" id="CHEBI:58702"/>
        <dbReference type="EC" id="4.1.1.31"/>
    </reaction>
</comment>
<sequence>MTLPEALRRDVDRLGRALGEAIREVSGERLYRLVEEVRARTKRLRQQPDDAEREALVALVGGLDLHRAEGLTRAFTSFFYLANLAESYHRVHAAADAGGEFARAAGTLASWGVPPEEAARLARSMRLWLTFTAHPTEARRRTVRHHLERLRDALARGDGEAVRERVKLLWATEELRRTQPTVEDEVKGALYYLPQSLWSAQARLVERIEDALERAFGRRFQAASPVRTRSWIGGDRDGNPAVTPEVTAWAQDHARRLYVEHFCRELDELVRDLSVSERRLPVPRELREAAERALALIERAPRFEGEPLRRYLMGVYYRLEHTLGSGPGAYGDAGELAGDLERLRRTLEAMGFTAFAARGVRPLEEAARTFGLSFADLDLREESGEHRQAVAELVAAAGLGNDYGDWDAGRREAWLTGELASARPLAPVGYRPRGRALQRALGTLAVWDGRGAYVVSMTKSPADLLEVLLLAREAGRYHPDRGAPFDVVPLFETLADLDAAGRTVERLLANPVFRRQVEARGALEVMIGYSDSNKDAGYLAANWALYTAQERIAAAARAAGVGVRFFHGRGTSTARGGGPAGRAIAALPVGTVGREIRITEQGEALADKYAHPDLALRSLEETIAHLWLAAARDAGYGPEAAFAPEPAWVAAIEAAAARSAQVYRELLAADGFLAFFEQLTPIREIAALKIASRPVYRHGRIQEIRDLRAIPWVMAWTQVRANLPGWYGLGEGLAAIDPALLGEMHDGWPFFCSVLEGAELSLAKTDLEVTRGYLRLVEPPLAGRFFPAIERAHDAALAMLEKARGRPLLAGAPALARSLELRNPYLDPINHLQIELLYRYRRLPPESPDRESTTRALLSTILGIAAGMRNTG</sequence>
<evidence type="ECO:0000256" key="12">
    <source>
        <dbReference type="PROSITE-ProRule" id="PRU10112"/>
    </source>
</evidence>
<dbReference type="PRINTS" id="PR00150">
    <property type="entry name" value="PEPCARBXLASE"/>
</dbReference>
<dbReference type="PROSITE" id="PS00393">
    <property type="entry name" value="PEPCASE_2"/>
    <property type="match status" value="1"/>
</dbReference>